<evidence type="ECO:0000256" key="1">
    <source>
        <dbReference type="ARBA" id="ARBA00004771"/>
    </source>
</evidence>
<dbReference type="GO" id="GO:0051701">
    <property type="term" value="P:biological process involved in interaction with host"/>
    <property type="evidence" value="ECO:0007669"/>
    <property type="project" value="TreeGrafter"/>
</dbReference>
<dbReference type="EMBL" id="QZFV01000069">
    <property type="protein sequence ID" value="RJQ87241.1"/>
    <property type="molecule type" value="Genomic_DNA"/>
</dbReference>
<evidence type="ECO:0000256" key="5">
    <source>
        <dbReference type="ARBA" id="ARBA00022516"/>
    </source>
</evidence>
<dbReference type="PANTHER" id="PTHR31650">
    <property type="entry name" value="O-ACYLTRANSFERASE (WSD1-LIKE) FAMILY PROTEIN"/>
    <property type="match status" value="1"/>
</dbReference>
<dbReference type="SUPFAM" id="SSF52777">
    <property type="entry name" value="CoA-dependent acyltransferases"/>
    <property type="match status" value="1"/>
</dbReference>
<comment type="pathway">
    <text evidence="1 11">Glycerolipid metabolism; triacylglycerol biosynthesis.</text>
</comment>
<feature type="domain" description="O-acyltransferase WSD1-like N-terminal" evidence="13">
    <location>
        <begin position="4"/>
        <end position="262"/>
    </location>
</feature>
<dbReference type="AlphaFoldDB" id="A0A419I6S7"/>
<dbReference type="InterPro" id="IPR014292">
    <property type="entry name" value="Acyl_transf_WS/DGAT"/>
</dbReference>
<comment type="similarity">
    <text evidence="3 11">Belongs to the long-chain O-acyltransferase family.</text>
</comment>
<evidence type="ECO:0000256" key="11">
    <source>
        <dbReference type="RuleBase" id="RU361241"/>
    </source>
</evidence>
<keyword evidence="16" id="KW-1185">Reference proteome</keyword>
<dbReference type="InterPro" id="IPR045034">
    <property type="entry name" value="O-acyltransferase_WSD1-like"/>
</dbReference>
<dbReference type="InterPro" id="IPR023213">
    <property type="entry name" value="CAT-like_dom_sf"/>
</dbReference>
<evidence type="ECO:0000256" key="8">
    <source>
        <dbReference type="ARBA" id="ARBA00023098"/>
    </source>
</evidence>
<dbReference type="NCBIfam" id="TIGR02946">
    <property type="entry name" value="acyl_WS_DGAT"/>
    <property type="match status" value="1"/>
</dbReference>
<organism evidence="15 16">
    <name type="scientific">Amycolatopsis panacis</name>
    <dbReference type="NCBI Taxonomy" id="2340917"/>
    <lineage>
        <taxon>Bacteria</taxon>
        <taxon>Bacillati</taxon>
        <taxon>Actinomycetota</taxon>
        <taxon>Actinomycetes</taxon>
        <taxon>Pseudonocardiales</taxon>
        <taxon>Pseudonocardiaceae</taxon>
        <taxon>Amycolatopsis</taxon>
    </lineage>
</organism>
<dbReference type="GO" id="GO:0004144">
    <property type="term" value="F:diacylglycerol O-acyltransferase activity"/>
    <property type="evidence" value="ECO:0007669"/>
    <property type="project" value="UniProtKB-EC"/>
</dbReference>
<dbReference type="OrthoDB" id="9810950at2"/>
<dbReference type="Proteomes" id="UP000285112">
    <property type="component" value="Unassembled WGS sequence"/>
</dbReference>
<evidence type="ECO:0000256" key="4">
    <source>
        <dbReference type="ARBA" id="ARBA00013244"/>
    </source>
</evidence>
<dbReference type="Pfam" id="PF03007">
    <property type="entry name" value="WS_DGAT_cat"/>
    <property type="match status" value="1"/>
</dbReference>
<comment type="caution">
    <text evidence="15">The sequence shown here is derived from an EMBL/GenBank/DDBJ whole genome shotgun (WGS) entry which is preliminary data.</text>
</comment>
<evidence type="ECO:0000256" key="9">
    <source>
        <dbReference type="ARBA" id="ARBA00023315"/>
    </source>
</evidence>
<feature type="domain" description="O-acyltransferase WSD1 C-terminal" evidence="14">
    <location>
        <begin position="305"/>
        <end position="450"/>
    </location>
</feature>
<dbReference type="Gene3D" id="3.30.559.10">
    <property type="entry name" value="Chloramphenicol acetyltransferase-like domain"/>
    <property type="match status" value="1"/>
</dbReference>
<evidence type="ECO:0000256" key="12">
    <source>
        <dbReference type="SAM" id="MobiDB-lite"/>
    </source>
</evidence>
<evidence type="ECO:0000313" key="15">
    <source>
        <dbReference type="EMBL" id="RJQ87241.1"/>
    </source>
</evidence>
<evidence type="ECO:0000256" key="3">
    <source>
        <dbReference type="ARBA" id="ARBA00009587"/>
    </source>
</evidence>
<dbReference type="GO" id="GO:0006071">
    <property type="term" value="P:glycerol metabolic process"/>
    <property type="evidence" value="ECO:0007669"/>
    <property type="project" value="UniProtKB-KW"/>
</dbReference>
<feature type="region of interest" description="Disordered" evidence="12">
    <location>
        <begin position="456"/>
        <end position="479"/>
    </location>
</feature>
<reference evidence="15 16" key="1">
    <citation type="submission" date="2018-09" db="EMBL/GenBank/DDBJ databases">
        <title>YIM PH 21725 draft genome.</title>
        <authorList>
            <person name="Miao C."/>
        </authorList>
    </citation>
    <scope>NUCLEOTIDE SEQUENCE [LARGE SCALE GENOMIC DNA]</scope>
    <source>
        <strain evidence="16">YIM PH21725</strain>
    </source>
</reference>
<comment type="pathway">
    <text evidence="2">Lipid metabolism.</text>
</comment>
<sequence length="479" mass="50413">MERLSPLDAAFLAIEDEDPQVSLAIASLAIVAGPAPSPEQLAAAVAARLPRVPRYRQKIRRVPLDLGAPVWVDDDSFDPAAHVERLSVPQPHDQAALCELVASLMAERLDRDRPLWRFWVLDGLSGGRWALLAKVHHCMADGVSAAGLQQLLFGETASTTQADPHPDPGALRVLASSLADLVTGPFAQAGALACGLLHPRALARRTTDVARGFSTLAQALMPVSPSSLGGPISGPCGYAIAQAELSGVTAIAEAFTTTVNDVLLAAITGGLREILLRHGEEPSADSVRSLVPVSVRLPGDPTLDNEVSLLLPLLPVDLPDPAQRLVQVHRRLLAHKEGKEATAGRFMTATAARGPFAPAAWAVRAGLRLPRRNVVTVTTNVPGPAETLAIAGHKVLALYPYVPIAVGLRTGIAMLTYRGRVFFGVTTDRATVPDPRVLADATVADLTALKAAAVSSSRARSSSPGSGSNRRSVPKPKRT</sequence>
<keyword evidence="6 11" id="KW-0808">Transferase</keyword>
<gene>
    <name evidence="15" type="ORF">D5S19_09910</name>
</gene>
<dbReference type="Pfam" id="PF06974">
    <property type="entry name" value="WS_DGAT_C"/>
    <property type="match status" value="1"/>
</dbReference>
<evidence type="ECO:0000259" key="13">
    <source>
        <dbReference type="Pfam" id="PF03007"/>
    </source>
</evidence>
<evidence type="ECO:0000256" key="7">
    <source>
        <dbReference type="ARBA" id="ARBA00022798"/>
    </source>
</evidence>
<dbReference type="InterPro" id="IPR004255">
    <property type="entry name" value="O-acyltransferase_WSD1_N"/>
</dbReference>
<protein>
    <recommendedName>
        <fullName evidence="4 11">Diacylglycerol O-acyltransferase</fullName>
        <ecNumber evidence="4 11">2.3.1.20</ecNumber>
    </recommendedName>
</protein>
<dbReference type="GO" id="GO:0019432">
    <property type="term" value="P:triglyceride biosynthetic process"/>
    <property type="evidence" value="ECO:0007669"/>
    <property type="project" value="UniProtKB-UniPathway"/>
</dbReference>
<evidence type="ECO:0000256" key="6">
    <source>
        <dbReference type="ARBA" id="ARBA00022679"/>
    </source>
</evidence>
<feature type="compositionally biased region" description="Low complexity" evidence="12">
    <location>
        <begin position="456"/>
        <end position="471"/>
    </location>
</feature>
<dbReference type="GO" id="GO:0071731">
    <property type="term" value="P:response to nitric oxide"/>
    <property type="evidence" value="ECO:0007669"/>
    <property type="project" value="TreeGrafter"/>
</dbReference>
<dbReference type="GO" id="GO:0005886">
    <property type="term" value="C:plasma membrane"/>
    <property type="evidence" value="ECO:0007669"/>
    <property type="project" value="TreeGrafter"/>
</dbReference>
<keyword evidence="8 11" id="KW-0443">Lipid metabolism</keyword>
<keyword evidence="7 11" id="KW-0319">Glycerol metabolism</keyword>
<dbReference type="GO" id="GO:0001666">
    <property type="term" value="P:response to hypoxia"/>
    <property type="evidence" value="ECO:0007669"/>
    <property type="project" value="TreeGrafter"/>
</dbReference>
<dbReference type="EC" id="2.3.1.20" evidence="4 11"/>
<proteinExistence type="inferred from homology"/>
<keyword evidence="9 11" id="KW-0012">Acyltransferase</keyword>
<evidence type="ECO:0000259" key="14">
    <source>
        <dbReference type="Pfam" id="PF06974"/>
    </source>
</evidence>
<evidence type="ECO:0000256" key="10">
    <source>
        <dbReference type="ARBA" id="ARBA00048109"/>
    </source>
</evidence>
<name>A0A419I6S7_9PSEU</name>
<dbReference type="InterPro" id="IPR009721">
    <property type="entry name" value="O-acyltransferase_WSD1_C"/>
</dbReference>
<dbReference type="PANTHER" id="PTHR31650:SF1">
    <property type="entry name" value="WAX ESTER SYNTHASE_DIACYLGLYCEROL ACYLTRANSFERASE 4-RELATED"/>
    <property type="match status" value="1"/>
</dbReference>
<keyword evidence="5 11" id="KW-0444">Lipid biosynthesis</keyword>
<dbReference type="RefSeq" id="WP_120023050.1">
    <property type="nucleotide sequence ID" value="NZ_QZFV01000069.1"/>
</dbReference>
<evidence type="ECO:0000256" key="2">
    <source>
        <dbReference type="ARBA" id="ARBA00005189"/>
    </source>
</evidence>
<dbReference type="UniPathway" id="UPA00282"/>
<evidence type="ECO:0000313" key="16">
    <source>
        <dbReference type="Proteomes" id="UP000285112"/>
    </source>
</evidence>
<comment type="catalytic activity">
    <reaction evidence="10 11">
        <text>an acyl-CoA + a 1,2-diacyl-sn-glycerol = a triacyl-sn-glycerol + CoA</text>
        <dbReference type="Rhea" id="RHEA:10868"/>
        <dbReference type="ChEBI" id="CHEBI:17815"/>
        <dbReference type="ChEBI" id="CHEBI:57287"/>
        <dbReference type="ChEBI" id="CHEBI:58342"/>
        <dbReference type="ChEBI" id="CHEBI:64615"/>
        <dbReference type="EC" id="2.3.1.20"/>
    </reaction>
</comment>
<accession>A0A419I6S7</accession>